<gene>
    <name evidence="2" type="ORF">CJ192_04125</name>
</gene>
<dbReference type="InterPro" id="IPR022742">
    <property type="entry name" value="Hydrolase_4"/>
</dbReference>
<dbReference type="Gene3D" id="3.40.50.1820">
    <property type="entry name" value="alpha/beta hydrolase"/>
    <property type="match status" value="1"/>
</dbReference>
<keyword evidence="2" id="KW-0378">Hydrolase</keyword>
<dbReference type="InterPro" id="IPR029058">
    <property type="entry name" value="AB_hydrolase_fold"/>
</dbReference>
<comment type="caution">
    <text evidence="2">The sequence shown here is derived from an EMBL/GenBank/DDBJ whole genome shotgun (WGS) entry which is preliminary data.</text>
</comment>
<evidence type="ECO:0000313" key="2">
    <source>
        <dbReference type="EMBL" id="PMC81944.1"/>
    </source>
</evidence>
<dbReference type="GO" id="GO:0016787">
    <property type="term" value="F:hydrolase activity"/>
    <property type="evidence" value="ECO:0007669"/>
    <property type="project" value="UniProtKB-KW"/>
</dbReference>
<feature type="domain" description="Serine aminopeptidase S33" evidence="1">
    <location>
        <begin position="68"/>
        <end position="320"/>
    </location>
</feature>
<dbReference type="Proteomes" id="UP000235658">
    <property type="component" value="Unassembled WGS sequence"/>
</dbReference>
<dbReference type="PANTHER" id="PTHR11614">
    <property type="entry name" value="PHOSPHOLIPASE-RELATED"/>
    <property type="match status" value="1"/>
</dbReference>
<sequence length="335" mass="39070">MKYFILILFIILLPQIYYLYRKKSYLDIKNGSRFFIKEESFINDNRCKVILTNSDGFDIYANRFDVENPKAVVQIVHGMLEHSLNYLQFIKFLNDRGYAVIISDNRGHGKSISENHPSGFIKEKDELVDDQFVINKYIRMYYKDKKVFMLGHSMGSLICRNYLQKYDDTIDKLVLTGTVAYIPIAKLGIFIGNIVTFYLGEKRRSHLLDTLSGITGKDPSWISYNEENVRIKNNDPMRLDGFLARSNVCLFNLVNNLNKNNKFKLRNKDLPIASLNGVDDDVTGSDKGLMNTKKILSSIGYKNLYFKTYDHMKHDVLNEDNRLEVFEDIEMFFKK</sequence>
<dbReference type="SUPFAM" id="SSF53474">
    <property type="entry name" value="alpha/beta-Hydrolases"/>
    <property type="match status" value="1"/>
</dbReference>
<accession>A0A2N6UJU0</accession>
<proteinExistence type="predicted"/>
<dbReference type="GeneID" id="84578365"/>
<protein>
    <submittedName>
        <fullName evidence="2">Alpha/beta hydrolase</fullName>
    </submittedName>
</protein>
<dbReference type="AlphaFoldDB" id="A0A2N6UJU0"/>
<evidence type="ECO:0000313" key="3">
    <source>
        <dbReference type="Proteomes" id="UP000235658"/>
    </source>
</evidence>
<name>A0A2N6UJU0_9FIRM</name>
<dbReference type="Pfam" id="PF12146">
    <property type="entry name" value="Hydrolase_4"/>
    <property type="match status" value="1"/>
</dbReference>
<dbReference type="InterPro" id="IPR051044">
    <property type="entry name" value="MAG_DAG_Lipase"/>
</dbReference>
<organism evidence="2 3">
    <name type="scientific">Anaerococcus hydrogenalis</name>
    <dbReference type="NCBI Taxonomy" id="33029"/>
    <lineage>
        <taxon>Bacteria</taxon>
        <taxon>Bacillati</taxon>
        <taxon>Bacillota</taxon>
        <taxon>Tissierellia</taxon>
        <taxon>Tissierellales</taxon>
        <taxon>Peptoniphilaceae</taxon>
        <taxon>Anaerococcus</taxon>
    </lineage>
</organism>
<dbReference type="EMBL" id="PNHP01000002">
    <property type="protein sequence ID" value="PMC81944.1"/>
    <property type="molecule type" value="Genomic_DNA"/>
</dbReference>
<reference evidence="2 3" key="1">
    <citation type="submission" date="2017-09" db="EMBL/GenBank/DDBJ databases">
        <title>Bacterial strain isolated from the female urinary microbiota.</title>
        <authorList>
            <person name="Thomas-White K."/>
            <person name="Kumar N."/>
            <person name="Forster S."/>
            <person name="Putonti C."/>
            <person name="Lawley T."/>
            <person name="Wolfe A.J."/>
        </authorList>
    </citation>
    <scope>NUCLEOTIDE SEQUENCE [LARGE SCALE GENOMIC DNA]</scope>
    <source>
        <strain evidence="2 3">UMB0204</strain>
    </source>
</reference>
<evidence type="ECO:0000259" key="1">
    <source>
        <dbReference type="Pfam" id="PF12146"/>
    </source>
</evidence>
<dbReference type="RefSeq" id="WP_102197870.1">
    <property type="nucleotide sequence ID" value="NZ_PNHP01000002.1"/>
</dbReference>